<dbReference type="FunFam" id="3.30.1360.40:FF:000002">
    <property type="entry name" value="DNA gyrase subunit A"/>
    <property type="match status" value="1"/>
</dbReference>
<dbReference type="FunFam" id="2.120.10.90:FF:000005">
    <property type="entry name" value="DNA topoisomerase 4 subunit A"/>
    <property type="match status" value="1"/>
</dbReference>
<keyword evidence="7 9" id="KW-0413">Isomerase</keyword>
<dbReference type="Gene3D" id="1.10.268.10">
    <property type="entry name" value="Topoisomerase, domain 3"/>
    <property type="match status" value="1"/>
</dbReference>
<evidence type="ECO:0000256" key="9">
    <source>
        <dbReference type="HAMAP-Rule" id="MF_01897"/>
    </source>
</evidence>
<dbReference type="AlphaFoldDB" id="A0A518BT07"/>
<dbReference type="GO" id="GO:0003677">
    <property type="term" value="F:DNA binding"/>
    <property type="evidence" value="ECO:0007669"/>
    <property type="project" value="UniProtKB-UniRule"/>
</dbReference>
<dbReference type="GO" id="GO:0006265">
    <property type="term" value="P:DNA topological change"/>
    <property type="evidence" value="ECO:0007669"/>
    <property type="project" value="UniProtKB-UniRule"/>
</dbReference>
<keyword evidence="14" id="KW-1185">Reference proteome</keyword>
<evidence type="ECO:0000256" key="6">
    <source>
        <dbReference type="ARBA" id="ARBA00023125"/>
    </source>
</evidence>
<evidence type="ECO:0000313" key="13">
    <source>
        <dbReference type="EMBL" id="QDU70098.1"/>
    </source>
</evidence>
<reference evidence="13 14" key="1">
    <citation type="submission" date="2019-02" db="EMBL/GenBank/DDBJ databases">
        <title>Deep-cultivation of Planctomycetes and their phenomic and genomic characterization uncovers novel biology.</title>
        <authorList>
            <person name="Wiegand S."/>
            <person name="Jogler M."/>
            <person name="Boedeker C."/>
            <person name="Pinto D."/>
            <person name="Vollmers J."/>
            <person name="Rivas-Marin E."/>
            <person name="Kohn T."/>
            <person name="Peeters S.H."/>
            <person name="Heuer A."/>
            <person name="Rast P."/>
            <person name="Oberbeckmann S."/>
            <person name="Bunk B."/>
            <person name="Jeske O."/>
            <person name="Meyerdierks A."/>
            <person name="Storesund J.E."/>
            <person name="Kallscheuer N."/>
            <person name="Luecker S."/>
            <person name="Lage O.M."/>
            <person name="Pohl T."/>
            <person name="Merkel B.J."/>
            <person name="Hornburger P."/>
            <person name="Mueller R.-W."/>
            <person name="Bruemmer F."/>
            <person name="Labrenz M."/>
            <person name="Spormann A.M."/>
            <person name="Op den Camp H."/>
            <person name="Overmann J."/>
            <person name="Amann R."/>
            <person name="Jetten M.S.M."/>
            <person name="Mascher T."/>
            <person name="Medema M.H."/>
            <person name="Devos D.P."/>
            <person name="Kaster A.-K."/>
            <person name="Ovreas L."/>
            <person name="Rohde M."/>
            <person name="Galperin M.Y."/>
            <person name="Jogler C."/>
        </authorList>
    </citation>
    <scope>NUCLEOTIDE SEQUENCE [LARGE SCALE GENOMIC DNA]</scope>
    <source>
        <strain evidence="13 14">Pla133</strain>
    </source>
</reference>
<dbReference type="PROSITE" id="PS52040">
    <property type="entry name" value="TOPO_IIA"/>
    <property type="match status" value="1"/>
</dbReference>
<comment type="function">
    <text evidence="9">A type II topoisomerase that negatively supercoils closed circular double-stranded (ds) DNA in an ATP-dependent manner to modulate DNA topology and maintain chromosomes in an underwound state. Negative supercoiling favors strand separation, and DNA replication, transcription, recombination and repair, all of which involve strand separation. Also able to catalyze the interconversion of other topological isomers of dsDNA rings, including catenanes and knotted rings. Type II topoisomerases break and join 2 DNA strands simultaneously in an ATP-dependent manner.</text>
</comment>
<keyword evidence="9" id="KW-0963">Cytoplasm</keyword>
<evidence type="ECO:0000256" key="7">
    <source>
        <dbReference type="ARBA" id="ARBA00023235"/>
    </source>
</evidence>
<comment type="subcellular location">
    <subcellularLocation>
        <location evidence="9">Cytoplasm</location>
    </subcellularLocation>
</comment>
<feature type="active site" description="O-(5'-phospho-DNA)-tyrosine intermediate" evidence="9 10">
    <location>
        <position position="130"/>
    </location>
</feature>
<feature type="short sequence motif" description="GyrA-box" evidence="9">
    <location>
        <begin position="535"/>
        <end position="541"/>
    </location>
</feature>
<dbReference type="KEGG" id="pbap:Pla133_52210"/>
<dbReference type="SMART" id="SM00434">
    <property type="entry name" value="TOP4c"/>
    <property type="match status" value="1"/>
</dbReference>
<dbReference type="Gene3D" id="3.30.1360.40">
    <property type="match status" value="1"/>
</dbReference>
<dbReference type="SUPFAM" id="SSF56719">
    <property type="entry name" value="Type II DNA topoisomerase"/>
    <property type="match status" value="1"/>
</dbReference>
<dbReference type="RefSeq" id="WP_145070620.1">
    <property type="nucleotide sequence ID" value="NZ_CP036287.1"/>
</dbReference>
<dbReference type="InterPro" id="IPR013757">
    <property type="entry name" value="Topo_IIA_A_a_sf"/>
</dbReference>
<dbReference type="InterPro" id="IPR013758">
    <property type="entry name" value="Topo_IIA_A/C_ab"/>
</dbReference>
<evidence type="ECO:0000256" key="8">
    <source>
        <dbReference type="ARBA" id="ARBA00063644"/>
    </source>
</evidence>
<proteinExistence type="inferred from homology"/>
<dbReference type="NCBIfam" id="NF004044">
    <property type="entry name" value="PRK05561.1"/>
    <property type="match status" value="1"/>
</dbReference>
<dbReference type="GO" id="GO:0009330">
    <property type="term" value="C:DNA topoisomerase type II (double strand cut, ATP-hydrolyzing) complex"/>
    <property type="evidence" value="ECO:0007669"/>
    <property type="project" value="TreeGrafter"/>
</dbReference>
<dbReference type="InterPro" id="IPR050220">
    <property type="entry name" value="Type_II_DNA_Topoisomerases"/>
</dbReference>
<accession>A0A518BT07</accession>
<feature type="domain" description="Topo IIA-type catalytic" evidence="12">
    <location>
        <begin position="42"/>
        <end position="508"/>
    </location>
</feature>
<keyword evidence="5 9" id="KW-0799">Topoisomerase</keyword>
<name>A0A518BT07_9BACT</name>
<dbReference type="HAMAP" id="MF_01897">
    <property type="entry name" value="GyrA"/>
    <property type="match status" value="1"/>
</dbReference>
<comment type="subunit">
    <text evidence="8">Heterotetramer composed of ParC and ParE.</text>
</comment>
<feature type="compositionally biased region" description="Low complexity" evidence="11">
    <location>
        <begin position="839"/>
        <end position="853"/>
    </location>
</feature>
<dbReference type="GO" id="GO:0005694">
    <property type="term" value="C:chromosome"/>
    <property type="evidence" value="ECO:0007669"/>
    <property type="project" value="InterPro"/>
</dbReference>
<dbReference type="InterPro" id="IPR013760">
    <property type="entry name" value="Topo_IIA-like_dom_sf"/>
</dbReference>
<comment type="similarity">
    <text evidence="2 9">Belongs to the type II topoisomerase GyrA/ParC subunit family.</text>
</comment>
<comment type="subunit">
    <text evidence="9">Heterotetramer, composed of two GyrA and two GyrB chains. In the heterotetramer, GyrA contains the active site tyrosine that forms a transient covalent intermediate with DNA, while GyrB binds cofactors and catalyzes ATP hydrolysis.</text>
</comment>
<evidence type="ECO:0000313" key="14">
    <source>
        <dbReference type="Proteomes" id="UP000316921"/>
    </source>
</evidence>
<sequence length="880" mass="97114">MSDTQTPPSTASGGHIEPRLIELEMSESYLTYALSVIHSRALPDVRDGLKPSQRRILVAMNDLRLRPNAKYRKCANIAGTTSGEYHPHGESVIYPTLVRMAQKFSLRYPLIDGQGNFGSIDGDPPAAMRYTEARMAGPSVEMLTDLDKETVDYQPNYDERLLEPTVLPGRFPNLLCNGSDGIAVGMATSLPPHNLREVSAAIRAVLDDENISIRDLIEHVPGPDFPTGGMIMGRSGIYQAYTTGRGRAIVRARHHVEEGRGKKEQLVFTEIPYQVRKVAIIEKIVEIVKDGRVTGISDVRDESDRDGLRLIVELKKNEDPEVILKQLFQFTPLQSTCSIINLALVDGQPRTLTLRGLIDEFVRHRKVVIRRRTMFLLRKAEERKHIVEGLRIAVDNIDEVIRIIRASADTDEAKRELMSAFTLSLAQAQAIVDMRLGRLTGLEREKLEDEFQKLVAEIADLSDILQRDERVVAIIRDDLDDVEARHGDDRRTEISDIEVDGSFNIEELITEEMMVVTFSRGGYLKRTGLDTYRAQGRGGRGVKGSESKEGDAINRLFLAGTHDYVLFFSNHGKVYWLKVYQIPEGGRTSKGRAIANLIELAPGEEIQSLLRVRNFDEEGFVFFATKAGTVKKTLLEAYSRPKKTGIRAISLEEGDEVVGAALARPGDTILLASAGGRAIHFDEQAARPMGRVSRGVRGMRVNAGDRVVSLIVVPSDVDKDSIGVVTACTNGFGKRTLVSEYPIKGRGGQGVINIKVTERNGPVISFSLTHEGDELMYISSGGMIVRSRVADMRSMGRNTQGVRLVSLKDGDEVVAMQTITAEDLELESRNQSEEDEVGEAGAEVGDGEVVAEGSIDVDDEAQLDDGEDSDDDSGDEEDNS</sequence>
<dbReference type="Proteomes" id="UP000316921">
    <property type="component" value="Chromosome"/>
</dbReference>
<dbReference type="GO" id="GO:0005737">
    <property type="term" value="C:cytoplasm"/>
    <property type="evidence" value="ECO:0007669"/>
    <property type="project" value="UniProtKB-SubCell"/>
</dbReference>
<dbReference type="Pfam" id="PF03989">
    <property type="entry name" value="DNA_gyraseA_C"/>
    <property type="match status" value="6"/>
</dbReference>
<dbReference type="GO" id="GO:0034335">
    <property type="term" value="F:DNA negative supercoiling activity"/>
    <property type="evidence" value="ECO:0007669"/>
    <property type="project" value="UniProtKB-ARBA"/>
</dbReference>
<dbReference type="Pfam" id="PF00521">
    <property type="entry name" value="DNA_topoisoIV"/>
    <property type="match status" value="1"/>
</dbReference>
<dbReference type="CDD" id="cd00187">
    <property type="entry name" value="TOP4c"/>
    <property type="match status" value="1"/>
</dbReference>
<comment type="catalytic activity">
    <reaction evidence="1 9 10">
        <text>ATP-dependent breakage, passage and rejoining of double-stranded DNA.</text>
        <dbReference type="EC" id="5.6.2.2"/>
    </reaction>
</comment>
<evidence type="ECO:0000256" key="5">
    <source>
        <dbReference type="ARBA" id="ARBA00023029"/>
    </source>
</evidence>
<dbReference type="EC" id="5.6.2.2" evidence="9"/>
<dbReference type="FunFam" id="1.10.268.10:FF:000001">
    <property type="entry name" value="DNA gyrase subunit A"/>
    <property type="match status" value="1"/>
</dbReference>
<evidence type="ECO:0000256" key="11">
    <source>
        <dbReference type="SAM" id="MobiDB-lite"/>
    </source>
</evidence>
<evidence type="ECO:0000259" key="12">
    <source>
        <dbReference type="PROSITE" id="PS52040"/>
    </source>
</evidence>
<protein>
    <recommendedName>
        <fullName evidence="9">DNA gyrase subunit A</fullName>
        <ecNumber evidence="9">5.6.2.2</ecNumber>
    </recommendedName>
</protein>
<dbReference type="GO" id="GO:0006261">
    <property type="term" value="P:DNA-templated DNA replication"/>
    <property type="evidence" value="ECO:0007669"/>
    <property type="project" value="UniProtKB-UniRule"/>
</dbReference>
<dbReference type="InterPro" id="IPR005743">
    <property type="entry name" value="GyrA"/>
</dbReference>
<dbReference type="PANTHER" id="PTHR43493">
    <property type="entry name" value="DNA GYRASE/TOPOISOMERASE SUBUNIT A"/>
    <property type="match status" value="1"/>
</dbReference>
<keyword evidence="6 9" id="KW-0238">DNA-binding</keyword>
<evidence type="ECO:0000256" key="4">
    <source>
        <dbReference type="ARBA" id="ARBA00022840"/>
    </source>
</evidence>
<dbReference type="GO" id="GO:0005524">
    <property type="term" value="F:ATP binding"/>
    <property type="evidence" value="ECO:0007669"/>
    <property type="project" value="UniProtKB-UniRule"/>
</dbReference>
<dbReference type="InterPro" id="IPR002205">
    <property type="entry name" value="Topo_IIA_dom_A"/>
</dbReference>
<evidence type="ECO:0000256" key="1">
    <source>
        <dbReference type="ARBA" id="ARBA00000185"/>
    </source>
</evidence>
<dbReference type="PANTHER" id="PTHR43493:SF5">
    <property type="entry name" value="DNA GYRASE SUBUNIT A, CHLOROPLASTIC_MITOCHONDRIAL"/>
    <property type="match status" value="1"/>
</dbReference>
<organism evidence="13 14">
    <name type="scientific">Engelhardtia mirabilis</name>
    <dbReference type="NCBI Taxonomy" id="2528011"/>
    <lineage>
        <taxon>Bacteria</taxon>
        <taxon>Pseudomonadati</taxon>
        <taxon>Planctomycetota</taxon>
        <taxon>Planctomycetia</taxon>
        <taxon>Planctomycetia incertae sedis</taxon>
        <taxon>Engelhardtia</taxon>
    </lineage>
</organism>
<comment type="miscellaneous">
    <text evidence="9">Few gyrases are as efficient as E.coli at forming negative supercoils. Not all organisms have 2 type II topoisomerases; in organisms with a single type II topoisomerase this enzyme also has to decatenate newly replicated chromosomes.</text>
</comment>
<gene>
    <name evidence="9 13" type="primary">gyrA</name>
    <name evidence="13" type="ORF">Pla133_52210</name>
</gene>
<dbReference type="Gene3D" id="2.120.10.90">
    <property type="entry name" value="DNA gyrase/topoisomerase IV, subunit A, C-terminal"/>
    <property type="match status" value="1"/>
</dbReference>
<evidence type="ECO:0000256" key="10">
    <source>
        <dbReference type="PROSITE-ProRule" id="PRU01384"/>
    </source>
</evidence>
<evidence type="ECO:0000256" key="3">
    <source>
        <dbReference type="ARBA" id="ARBA00022741"/>
    </source>
</evidence>
<dbReference type="InterPro" id="IPR035516">
    <property type="entry name" value="Gyrase/topoIV_suA_C"/>
</dbReference>
<dbReference type="Gene3D" id="3.90.199.10">
    <property type="entry name" value="Topoisomerase II, domain 5"/>
    <property type="match status" value="1"/>
</dbReference>
<dbReference type="NCBIfam" id="NF004043">
    <property type="entry name" value="PRK05560.1"/>
    <property type="match status" value="1"/>
</dbReference>
<feature type="region of interest" description="Disordered" evidence="11">
    <location>
        <begin position="827"/>
        <end position="880"/>
    </location>
</feature>
<keyword evidence="3 9" id="KW-0547">Nucleotide-binding</keyword>
<dbReference type="SUPFAM" id="SSF101904">
    <property type="entry name" value="GyrA/ParC C-terminal domain-like"/>
    <property type="match status" value="1"/>
</dbReference>
<dbReference type="InterPro" id="IPR006691">
    <property type="entry name" value="GyrA/parC_rep"/>
</dbReference>
<keyword evidence="4 9" id="KW-0067">ATP-binding</keyword>
<dbReference type="EMBL" id="CP036287">
    <property type="protein sequence ID" value="QDU70098.1"/>
    <property type="molecule type" value="Genomic_DNA"/>
</dbReference>
<evidence type="ECO:0000256" key="2">
    <source>
        <dbReference type="ARBA" id="ARBA00008263"/>
    </source>
</evidence>
<dbReference type="NCBIfam" id="TIGR01063">
    <property type="entry name" value="gyrA"/>
    <property type="match status" value="1"/>
</dbReference>
<feature type="compositionally biased region" description="Acidic residues" evidence="11">
    <location>
        <begin position="855"/>
        <end position="880"/>
    </location>
</feature>